<proteinExistence type="predicted"/>
<comment type="caution">
    <text evidence="1">The sequence shown here is derived from an EMBL/GenBank/DDBJ whole genome shotgun (WGS) entry which is preliminary data.</text>
</comment>
<protein>
    <submittedName>
        <fullName evidence="1">Uncharacterized protein</fullName>
    </submittedName>
</protein>
<dbReference type="AlphaFoldDB" id="A0A813H3A4"/>
<dbReference type="OrthoDB" id="426829at2759"/>
<evidence type="ECO:0000313" key="1">
    <source>
        <dbReference type="EMBL" id="CAE8632203.1"/>
    </source>
</evidence>
<name>A0A813H3A4_POLGL</name>
<evidence type="ECO:0000313" key="2">
    <source>
        <dbReference type="Proteomes" id="UP000654075"/>
    </source>
</evidence>
<organism evidence="1 2">
    <name type="scientific">Polarella glacialis</name>
    <name type="common">Dinoflagellate</name>
    <dbReference type="NCBI Taxonomy" id="89957"/>
    <lineage>
        <taxon>Eukaryota</taxon>
        <taxon>Sar</taxon>
        <taxon>Alveolata</taxon>
        <taxon>Dinophyceae</taxon>
        <taxon>Suessiales</taxon>
        <taxon>Suessiaceae</taxon>
        <taxon>Polarella</taxon>
    </lineage>
</organism>
<dbReference type="Proteomes" id="UP000654075">
    <property type="component" value="Unassembled WGS sequence"/>
</dbReference>
<accession>A0A813H3A4</accession>
<reference evidence="1" key="1">
    <citation type="submission" date="2021-02" db="EMBL/GenBank/DDBJ databases">
        <authorList>
            <person name="Dougan E. K."/>
            <person name="Rhodes N."/>
            <person name="Thang M."/>
            <person name="Chan C."/>
        </authorList>
    </citation>
    <scope>NUCLEOTIDE SEQUENCE</scope>
</reference>
<keyword evidence="2" id="KW-1185">Reference proteome</keyword>
<dbReference type="EMBL" id="CAJNNV010030338">
    <property type="protein sequence ID" value="CAE8632203.1"/>
    <property type="molecule type" value="Genomic_DNA"/>
</dbReference>
<sequence>MPDAGPPASYEAAAAGYGGNSVKRPHSPSRDGSAAVSAVVAALTTGQQVQFWHEADAGKDQTALVLRHGAKKGVSARLLQSHGWLNGTVEQPFDPAALDPAREETWPLILPKSDNVFIDRRGKPVLAAGLPRRVLLVRAPSSKPPLLSVGFMRWGGVYSKWMDDQEANDGDWGKYGSPPSDEYMGHLVKLGLMAHPQLMADSQGHPTFELLHYFVTSSMDCWNMPELAPKLREIMRGTRKTLFWMLWPAEWEDTGDPDFACYIERQALFAAMRSCEALGIRTAFPHPADQLETITSKKWMATLSVHPGAFLPAATLVSKGAVMDNVARAAENALNALNHIRSFNPMPVSPGDPPAPSEVNKDGVKKGVVKLGWSWENRFVVTFNNPKQLQERLTEMMSQPGCTASQCLVQEWVDFDFEMRLYFLPPSDWPVKAPILPTMIQCNAWGPPDDTKGVGVSRASFSKLTEAACLERWEQDTAAWEMGKEKATKIGQLLLAWLLATEHQPVPMIRLDFMMRRTAPGHARAVFGEYCEMGACCLGWKEGPPTIWRAALDAQLR</sequence>
<gene>
    <name evidence="1" type="ORF">PGLA1383_LOCUS48185</name>
</gene>